<keyword evidence="2" id="KW-1133">Transmembrane helix</keyword>
<evidence type="ECO:0000256" key="1">
    <source>
        <dbReference type="SAM" id="MobiDB-lite"/>
    </source>
</evidence>
<dbReference type="EMBL" id="BLXT01003776">
    <property type="protein sequence ID" value="GFO06507.1"/>
    <property type="molecule type" value="Genomic_DNA"/>
</dbReference>
<protein>
    <submittedName>
        <fullName evidence="3">Uncharacterized protein</fullName>
    </submittedName>
</protein>
<feature type="transmembrane region" description="Helical" evidence="2">
    <location>
        <begin position="71"/>
        <end position="90"/>
    </location>
</feature>
<keyword evidence="2" id="KW-0472">Membrane</keyword>
<dbReference type="Proteomes" id="UP000735302">
    <property type="component" value="Unassembled WGS sequence"/>
</dbReference>
<accession>A0AAV4AHW3</accession>
<feature type="region of interest" description="Disordered" evidence="1">
    <location>
        <begin position="1"/>
        <end position="27"/>
    </location>
</feature>
<comment type="caution">
    <text evidence="3">The sequence shown here is derived from an EMBL/GenBank/DDBJ whole genome shotgun (WGS) entry which is preliminary data.</text>
</comment>
<evidence type="ECO:0000313" key="3">
    <source>
        <dbReference type="EMBL" id="GFO06507.1"/>
    </source>
</evidence>
<evidence type="ECO:0000256" key="2">
    <source>
        <dbReference type="SAM" id="Phobius"/>
    </source>
</evidence>
<reference evidence="3 4" key="1">
    <citation type="journal article" date="2021" name="Elife">
        <title>Chloroplast acquisition without the gene transfer in kleptoplastic sea slugs, Plakobranchus ocellatus.</title>
        <authorList>
            <person name="Maeda T."/>
            <person name="Takahashi S."/>
            <person name="Yoshida T."/>
            <person name="Shimamura S."/>
            <person name="Takaki Y."/>
            <person name="Nagai Y."/>
            <person name="Toyoda A."/>
            <person name="Suzuki Y."/>
            <person name="Arimoto A."/>
            <person name="Ishii H."/>
            <person name="Satoh N."/>
            <person name="Nishiyama T."/>
            <person name="Hasebe M."/>
            <person name="Maruyama T."/>
            <person name="Minagawa J."/>
            <person name="Obokata J."/>
            <person name="Shigenobu S."/>
        </authorList>
    </citation>
    <scope>NUCLEOTIDE SEQUENCE [LARGE SCALE GENOMIC DNA]</scope>
</reference>
<organism evidence="3 4">
    <name type="scientific">Plakobranchus ocellatus</name>
    <dbReference type="NCBI Taxonomy" id="259542"/>
    <lineage>
        <taxon>Eukaryota</taxon>
        <taxon>Metazoa</taxon>
        <taxon>Spiralia</taxon>
        <taxon>Lophotrochozoa</taxon>
        <taxon>Mollusca</taxon>
        <taxon>Gastropoda</taxon>
        <taxon>Heterobranchia</taxon>
        <taxon>Euthyneura</taxon>
        <taxon>Panpulmonata</taxon>
        <taxon>Sacoglossa</taxon>
        <taxon>Placobranchoidea</taxon>
        <taxon>Plakobranchidae</taxon>
        <taxon>Plakobranchus</taxon>
    </lineage>
</organism>
<proteinExistence type="predicted"/>
<evidence type="ECO:0000313" key="4">
    <source>
        <dbReference type="Proteomes" id="UP000735302"/>
    </source>
</evidence>
<gene>
    <name evidence="3" type="ORF">PoB_003301200</name>
</gene>
<name>A0AAV4AHW3_9GAST</name>
<keyword evidence="4" id="KW-1185">Reference proteome</keyword>
<sequence length="93" mass="10389">MENHGKPYGDTSRGNKTDVGPGINDQYGMEAETNVDHQIFEHRTHQKFKQAIESDDTLNGMKKTGKERRQVCLFLSSLSSLPPIYAFQGFGGV</sequence>
<keyword evidence="2" id="KW-0812">Transmembrane</keyword>
<dbReference type="AlphaFoldDB" id="A0AAV4AHW3"/>